<reference evidence="1 2" key="1">
    <citation type="submission" date="2021-11" db="EMBL/GenBank/DDBJ databases">
        <title>Draft genome sequence of Paenibacillus profundus YoMME, a new Gram-positive bacteria with exoelectrogenic properties.</title>
        <authorList>
            <person name="Hubenova Y."/>
            <person name="Hubenova E."/>
            <person name="Manasiev Y."/>
            <person name="Peykov S."/>
            <person name="Mitov M."/>
        </authorList>
    </citation>
    <scope>NUCLEOTIDE SEQUENCE [LARGE SCALE GENOMIC DNA]</scope>
    <source>
        <strain evidence="1 2">YoMME</strain>
    </source>
</reference>
<evidence type="ECO:0000313" key="1">
    <source>
        <dbReference type="EMBL" id="MCE5170348.1"/>
    </source>
</evidence>
<comment type="caution">
    <text evidence="1">The sequence shown here is derived from an EMBL/GenBank/DDBJ whole genome shotgun (WGS) entry which is preliminary data.</text>
</comment>
<dbReference type="Proteomes" id="UP001199916">
    <property type="component" value="Unassembled WGS sequence"/>
</dbReference>
<name>A0ABS8YIR4_9BACL</name>
<gene>
    <name evidence="1" type="ORF">LQV63_13610</name>
</gene>
<proteinExistence type="predicted"/>
<dbReference type="RefSeq" id="WP_233697098.1">
    <property type="nucleotide sequence ID" value="NZ_JAJNBZ010000009.1"/>
</dbReference>
<dbReference type="EMBL" id="JAJNBZ010000009">
    <property type="protein sequence ID" value="MCE5170348.1"/>
    <property type="molecule type" value="Genomic_DNA"/>
</dbReference>
<organism evidence="1 2">
    <name type="scientific">Paenibacillus profundus</name>
    <dbReference type="NCBI Taxonomy" id="1173085"/>
    <lineage>
        <taxon>Bacteria</taxon>
        <taxon>Bacillati</taxon>
        <taxon>Bacillota</taxon>
        <taxon>Bacilli</taxon>
        <taxon>Bacillales</taxon>
        <taxon>Paenibacillaceae</taxon>
        <taxon>Paenibacillus</taxon>
    </lineage>
</organism>
<keyword evidence="2" id="KW-1185">Reference proteome</keyword>
<protein>
    <submittedName>
        <fullName evidence="1">Uncharacterized protein</fullName>
    </submittedName>
</protein>
<evidence type="ECO:0000313" key="2">
    <source>
        <dbReference type="Proteomes" id="UP001199916"/>
    </source>
</evidence>
<accession>A0ABS8YIR4</accession>
<sequence length="105" mass="11824">MNLLPDGLAAQARSGDFDGPIINYVNPKDAIGAGPFEEYERHVGATYYLGEDFETANGKYDGMRGCIARFIDSISGDNYRSMEHYMFNADGSYRLRRRRPENCIA</sequence>